<name>A0ABT8HTN1_9BACL</name>
<evidence type="ECO:0000256" key="10">
    <source>
        <dbReference type="ARBA" id="ARBA00022840"/>
    </source>
</evidence>
<dbReference type="SUPFAM" id="SSF55874">
    <property type="entry name" value="ATPase domain of HSP90 chaperone/DNA topoisomerase II/histidine kinase"/>
    <property type="match status" value="1"/>
</dbReference>
<dbReference type="SMART" id="SM00304">
    <property type="entry name" value="HAMP"/>
    <property type="match status" value="1"/>
</dbReference>
<dbReference type="Proteomes" id="UP001172721">
    <property type="component" value="Unassembled WGS sequence"/>
</dbReference>
<feature type="transmembrane region" description="Helical" evidence="15">
    <location>
        <begin position="54"/>
        <end position="73"/>
    </location>
</feature>
<evidence type="ECO:0000256" key="15">
    <source>
        <dbReference type="SAM" id="Phobius"/>
    </source>
</evidence>
<dbReference type="GO" id="GO:0016301">
    <property type="term" value="F:kinase activity"/>
    <property type="evidence" value="ECO:0007669"/>
    <property type="project" value="UniProtKB-KW"/>
</dbReference>
<sequence>MSIKKRLILSNIAMIAVPVASFFILEMIIALLLIYGFHVDVKGSRSQLFMTMRFVGLLVILTLTNGLLTYAVARSILIPVRKLSRAAEEISNGNLDYKIEPMKKDELGQLSETFESMRIQLKTANDARDQYEKNRKELIASVSHDLKTPLTSIKGYVKGILDGVAHTPEKQNHYLQTVYQKAAEMDQLIDELFFYSKLDAGQTVFQYEPIDLRAFFEDVLDEVNEVEHVHAWLQTKPEETYMVKADRSNLGRVVHNLIQNSLKYTDTQRKEIQVSLMEESDHILVGIADNGSGIGKQELQHIFDSFYRAEKSRNSSTGGSGLGLSIAKKIIERHGGEIWVASEEGKGTSIFFTLKKEDSHAESADYRR</sequence>
<evidence type="ECO:0000256" key="4">
    <source>
        <dbReference type="ARBA" id="ARBA00022475"/>
    </source>
</evidence>
<dbReference type="Gene3D" id="3.30.565.10">
    <property type="entry name" value="Histidine kinase-like ATPase, C-terminal domain"/>
    <property type="match status" value="1"/>
</dbReference>
<keyword evidence="14" id="KW-0175">Coiled coil</keyword>
<proteinExistence type="predicted"/>
<dbReference type="EC" id="2.7.13.3" evidence="3"/>
<keyword evidence="4" id="KW-1003">Cell membrane</keyword>
<comment type="subcellular location">
    <subcellularLocation>
        <location evidence="2">Cell membrane</location>
        <topology evidence="2">Multi-pass membrane protein</topology>
    </subcellularLocation>
</comment>
<keyword evidence="6" id="KW-0808">Transferase</keyword>
<dbReference type="Pfam" id="PF00512">
    <property type="entry name" value="HisKA"/>
    <property type="match status" value="1"/>
</dbReference>
<dbReference type="PROSITE" id="PS50885">
    <property type="entry name" value="HAMP"/>
    <property type="match status" value="1"/>
</dbReference>
<evidence type="ECO:0000256" key="8">
    <source>
        <dbReference type="ARBA" id="ARBA00022741"/>
    </source>
</evidence>
<dbReference type="InterPro" id="IPR003660">
    <property type="entry name" value="HAMP_dom"/>
</dbReference>
<dbReference type="InterPro" id="IPR004358">
    <property type="entry name" value="Sig_transdc_His_kin-like_C"/>
</dbReference>
<dbReference type="InterPro" id="IPR036890">
    <property type="entry name" value="HATPase_C_sf"/>
</dbReference>
<keyword evidence="13 15" id="KW-0472">Membrane</keyword>
<feature type="coiled-coil region" evidence="14">
    <location>
        <begin position="114"/>
        <end position="141"/>
    </location>
</feature>
<keyword evidence="5" id="KW-0597">Phosphoprotein</keyword>
<evidence type="ECO:0000256" key="5">
    <source>
        <dbReference type="ARBA" id="ARBA00022553"/>
    </source>
</evidence>
<reference evidence="18" key="1">
    <citation type="submission" date="2023-07" db="EMBL/GenBank/DDBJ databases">
        <title>Fictibacillus sp. isolated from freshwater pond.</title>
        <authorList>
            <person name="Kirdat K."/>
            <person name="Bhat A."/>
            <person name="Mourya A."/>
            <person name="Yadav A."/>
        </authorList>
    </citation>
    <scope>NUCLEOTIDE SEQUENCE</scope>
    <source>
        <strain evidence="18">NE201</strain>
    </source>
</reference>
<feature type="transmembrane region" description="Helical" evidence="15">
    <location>
        <begin position="12"/>
        <end position="34"/>
    </location>
</feature>
<dbReference type="InterPro" id="IPR050398">
    <property type="entry name" value="HssS/ArlS-like"/>
</dbReference>
<dbReference type="InterPro" id="IPR003594">
    <property type="entry name" value="HATPase_dom"/>
</dbReference>
<evidence type="ECO:0000256" key="12">
    <source>
        <dbReference type="ARBA" id="ARBA00023012"/>
    </source>
</evidence>
<dbReference type="SMART" id="SM00388">
    <property type="entry name" value="HisKA"/>
    <property type="match status" value="1"/>
</dbReference>
<feature type="domain" description="HAMP" evidence="17">
    <location>
        <begin position="74"/>
        <end position="126"/>
    </location>
</feature>
<dbReference type="PROSITE" id="PS50109">
    <property type="entry name" value="HIS_KIN"/>
    <property type="match status" value="1"/>
</dbReference>
<dbReference type="InterPro" id="IPR005467">
    <property type="entry name" value="His_kinase_dom"/>
</dbReference>
<protein>
    <recommendedName>
        <fullName evidence="3">histidine kinase</fullName>
        <ecNumber evidence="3">2.7.13.3</ecNumber>
    </recommendedName>
</protein>
<dbReference type="RefSeq" id="WP_301165178.1">
    <property type="nucleotide sequence ID" value="NZ_JAUHTR010000002.1"/>
</dbReference>
<keyword evidence="9 18" id="KW-0418">Kinase</keyword>
<dbReference type="CDD" id="cd00082">
    <property type="entry name" value="HisKA"/>
    <property type="match status" value="1"/>
</dbReference>
<dbReference type="InterPro" id="IPR003661">
    <property type="entry name" value="HisK_dim/P_dom"/>
</dbReference>
<keyword evidence="10" id="KW-0067">ATP-binding</keyword>
<keyword evidence="19" id="KW-1185">Reference proteome</keyword>
<evidence type="ECO:0000256" key="3">
    <source>
        <dbReference type="ARBA" id="ARBA00012438"/>
    </source>
</evidence>
<evidence type="ECO:0000256" key="13">
    <source>
        <dbReference type="ARBA" id="ARBA00023136"/>
    </source>
</evidence>
<dbReference type="Gene3D" id="1.10.287.130">
    <property type="match status" value="1"/>
</dbReference>
<evidence type="ECO:0000313" key="18">
    <source>
        <dbReference type="EMBL" id="MDN4524128.1"/>
    </source>
</evidence>
<dbReference type="EMBL" id="JAUHTR010000002">
    <property type="protein sequence ID" value="MDN4524128.1"/>
    <property type="molecule type" value="Genomic_DNA"/>
</dbReference>
<keyword evidence="8" id="KW-0547">Nucleotide-binding</keyword>
<comment type="catalytic activity">
    <reaction evidence="1">
        <text>ATP + protein L-histidine = ADP + protein N-phospho-L-histidine.</text>
        <dbReference type="EC" id="2.7.13.3"/>
    </reaction>
</comment>
<evidence type="ECO:0000313" key="19">
    <source>
        <dbReference type="Proteomes" id="UP001172721"/>
    </source>
</evidence>
<evidence type="ECO:0000256" key="2">
    <source>
        <dbReference type="ARBA" id="ARBA00004651"/>
    </source>
</evidence>
<dbReference type="PANTHER" id="PTHR45528">
    <property type="entry name" value="SENSOR HISTIDINE KINASE CPXA"/>
    <property type="match status" value="1"/>
</dbReference>
<gene>
    <name evidence="18" type="ORF">QYB97_06565</name>
</gene>
<comment type="caution">
    <text evidence="18">The sequence shown here is derived from an EMBL/GenBank/DDBJ whole genome shotgun (WGS) entry which is preliminary data.</text>
</comment>
<keyword evidence="12" id="KW-0902">Two-component regulatory system</keyword>
<accession>A0ABT8HTN1</accession>
<dbReference type="Gene3D" id="6.10.340.10">
    <property type="match status" value="1"/>
</dbReference>
<keyword evidence="11 15" id="KW-1133">Transmembrane helix</keyword>
<dbReference type="PRINTS" id="PR00344">
    <property type="entry name" value="BCTRLSENSOR"/>
</dbReference>
<evidence type="ECO:0000256" key="9">
    <source>
        <dbReference type="ARBA" id="ARBA00022777"/>
    </source>
</evidence>
<evidence type="ECO:0000259" key="16">
    <source>
        <dbReference type="PROSITE" id="PS50109"/>
    </source>
</evidence>
<dbReference type="Pfam" id="PF00672">
    <property type="entry name" value="HAMP"/>
    <property type="match status" value="1"/>
</dbReference>
<feature type="domain" description="Histidine kinase" evidence="16">
    <location>
        <begin position="141"/>
        <end position="358"/>
    </location>
</feature>
<dbReference type="CDD" id="cd00075">
    <property type="entry name" value="HATPase"/>
    <property type="match status" value="1"/>
</dbReference>
<dbReference type="InterPro" id="IPR036097">
    <property type="entry name" value="HisK_dim/P_sf"/>
</dbReference>
<evidence type="ECO:0000256" key="14">
    <source>
        <dbReference type="SAM" id="Coils"/>
    </source>
</evidence>
<dbReference type="SMART" id="SM00387">
    <property type="entry name" value="HATPase_c"/>
    <property type="match status" value="1"/>
</dbReference>
<keyword evidence="7 15" id="KW-0812">Transmembrane</keyword>
<organism evidence="18 19">
    <name type="scientific">Fictibacillus fluitans</name>
    <dbReference type="NCBI Taxonomy" id="3058422"/>
    <lineage>
        <taxon>Bacteria</taxon>
        <taxon>Bacillati</taxon>
        <taxon>Bacillota</taxon>
        <taxon>Bacilli</taxon>
        <taxon>Bacillales</taxon>
        <taxon>Fictibacillaceae</taxon>
        <taxon>Fictibacillus</taxon>
    </lineage>
</organism>
<dbReference type="SUPFAM" id="SSF47384">
    <property type="entry name" value="Homodimeric domain of signal transducing histidine kinase"/>
    <property type="match status" value="1"/>
</dbReference>
<evidence type="ECO:0000256" key="7">
    <source>
        <dbReference type="ARBA" id="ARBA00022692"/>
    </source>
</evidence>
<evidence type="ECO:0000256" key="11">
    <source>
        <dbReference type="ARBA" id="ARBA00022989"/>
    </source>
</evidence>
<evidence type="ECO:0000259" key="17">
    <source>
        <dbReference type="PROSITE" id="PS50885"/>
    </source>
</evidence>
<evidence type="ECO:0000256" key="1">
    <source>
        <dbReference type="ARBA" id="ARBA00000085"/>
    </source>
</evidence>
<evidence type="ECO:0000256" key="6">
    <source>
        <dbReference type="ARBA" id="ARBA00022679"/>
    </source>
</evidence>
<dbReference type="PANTHER" id="PTHR45528:SF1">
    <property type="entry name" value="SENSOR HISTIDINE KINASE CPXA"/>
    <property type="match status" value="1"/>
</dbReference>
<dbReference type="CDD" id="cd06225">
    <property type="entry name" value="HAMP"/>
    <property type="match status" value="1"/>
</dbReference>
<dbReference type="SUPFAM" id="SSF158472">
    <property type="entry name" value="HAMP domain-like"/>
    <property type="match status" value="1"/>
</dbReference>
<dbReference type="Pfam" id="PF02518">
    <property type="entry name" value="HATPase_c"/>
    <property type="match status" value="1"/>
</dbReference>